<proteinExistence type="predicted"/>
<evidence type="ECO:0000313" key="2">
    <source>
        <dbReference type="EMBL" id="KAI3879369.1"/>
    </source>
</evidence>
<keyword evidence="3" id="KW-1185">Reference proteome</keyword>
<feature type="chain" id="PRO_5042245149" evidence="1">
    <location>
        <begin position="27"/>
        <end position="212"/>
    </location>
</feature>
<dbReference type="EMBL" id="JAJJMB010012249">
    <property type="protein sequence ID" value="KAI3879369.1"/>
    <property type="molecule type" value="Genomic_DNA"/>
</dbReference>
<keyword evidence="1" id="KW-0732">Signal</keyword>
<name>A0AAD4S9U7_9MAGN</name>
<protein>
    <submittedName>
        <fullName evidence="2">Uncharacterized protein</fullName>
    </submittedName>
</protein>
<organism evidence="2 3">
    <name type="scientific">Papaver atlanticum</name>
    <dbReference type="NCBI Taxonomy" id="357466"/>
    <lineage>
        <taxon>Eukaryota</taxon>
        <taxon>Viridiplantae</taxon>
        <taxon>Streptophyta</taxon>
        <taxon>Embryophyta</taxon>
        <taxon>Tracheophyta</taxon>
        <taxon>Spermatophyta</taxon>
        <taxon>Magnoliopsida</taxon>
        <taxon>Ranunculales</taxon>
        <taxon>Papaveraceae</taxon>
        <taxon>Papaveroideae</taxon>
        <taxon>Papaver</taxon>
    </lineage>
</organism>
<evidence type="ECO:0000256" key="1">
    <source>
        <dbReference type="SAM" id="SignalP"/>
    </source>
</evidence>
<dbReference type="Proteomes" id="UP001202328">
    <property type="component" value="Unassembled WGS sequence"/>
</dbReference>
<feature type="signal peptide" evidence="1">
    <location>
        <begin position="1"/>
        <end position="26"/>
    </location>
</feature>
<gene>
    <name evidence="2" type="ORF">MKW98_014539</name>
</gene>
<reference evidence="2" key="1">
    <citation type="submission" date="2022-04" db="EMBL/GenBank/DDBJ databases">
        <title>A functionally conserved STORR gene fusion in Papaver species that diverged 16.8 million years ago.</title>
        <authorList>
            <person name="Catania T."/>
        </authorList>
    </citation>
    <scope>NUCLEOTIDE SEQUENCE</scope>
    <source>
        <strain evidence="2">S-188037</strain>
    </source>
</reference>
<accession>A0AAD4S9U7</accession>
<sequence>MAASKSFSGALLLLVLFIFAIVGMFGKSHQLQYKFSSEHTIYCVTCQDKCIAQCKSQGRVVSQLECNFWGSAPAVCKCCCGLPSSTPTTDPTSWVQCPAEEKSQFFALYKVNLDCNLCINGCKTRCDAIGAKVTREVCFQSHQQSSRTLVANDLLCPCCCKPNPPPSPPPPPPPSPPICPPSTGPSCGSCGVDVNIQISSTPGQQAPCECKL</sequence>
<comment type="caution">
    <text evidence="2">The sequence shown here is derived from an EMBL/GenBank/DDBJ whole genome shotgun (WGS) entry which is preliminary data.</text>
</comment>
<evidence type="ECO:0000313" key="3">
    <source>
        <dbReference type="Proteomes" id="UP001202328"/>
    </source>
</evidence>
<dbReference type="AlphaFoldDB" id="A0AAD4S9U7"/>